<sequence length="48" mass="5404">MIEIDNLTMNEISGISNQSDLQTKADNTSLIDEETQIKSSLVSFRLLF</sequence>
<reference evidence="1 2" key="1">
    <citation type="submission" date="2023-07" db="EMBL/GenBank/DDBJ databases">
        <title>Closed genoem sequence of Methanomicrococcus sp. Hf6.</title>
        <authorList>
            <person name="Poehlein A."/>
            <person name="Protasov E."/>
            <person name="Platt K."/>
            <person name="Reeh H."/>
            <person name="Daniel R."/>
            <person name="Brune A."/>
        </authorList>
    </citation>
    <scope>NUCLEOTIDE SEQUENCE [LARGE SCALE GENOMIC DNA]</scope>
    <source>
        <strain evidence="1 2">Hf6</strain>
    </source>
</reference>
<keyword evidence="2" id="KW-1185">Reference proteome</keyword>
<organism evidence="1 2">
    <name type="scientific">Methanimicrococcus hongohii</name>
    <dbReference type="NCBI Taxonomy" id="3028295"/>
    <lineage>
        <taxon>Archaea</taxon>
        <taxon>Methanobacteriati</taxon>
        <taxon>Methanobacteriota</taxon>
        <taxon>Stenosarchaea group</taxon>
        <taxon>Methanomicrobia</taxon>
        <taxon>Methanosarcinales</taxon>
        <taxon>Methanosarcinaceae</taxon>
        <taxon>Methanimicrococcus</taxon>
    </lineage>
</organism>
<dbReference type="Proteomes" id="UP001302978">
    <property type="component" value="Chromosome"/>
</dbReference>
<dbReference type="EMBL" id="CP131059">
    <property type="protein sequence ID" value="WNY22775.1"/>
    <property type="molecule type" value="Genomic_DNA"/>
</dbReference>
<evidence type="ECO:0000313" key="2">
    <source>
        <dbReference type="Proteomes" id="UP001302978"/>
    </source>
</evidence>
<proteinExistence type="predicted"/>
<accession>A0AA96ZRX4</accession>
<gene>
    <name evidence="1" type="ORF">MmiHf6_00600</name>
</gene>
<protein>
    <submittedName>
        <fullName evidence="1">Uncharacterized protein</fullName>
    </submittedName>
</protein>
<dbReference type="KEGG" id="mehf:MmiHf6_00600"/>
<name>A0AA96ZRX4_9EURY</name>
<dbReference type="AlphaFoldDB" id="A0AA96ZRX4"/>
<evidence type="ECO:0000313" key="1">
    <source>
        <dbReference type="EMBL" id="WNY22775.1"/>
    </source>
</evidence>